<organism evidence="2 3">
    <name type="scientific">Fusobacterium ulcerans</name>
    <dbReference type="NCBI Taxonomy" id="861"/>
    <lineage>
        <taxon>Bacteria</taxon>
        <taxon>Fusobacteriati</taxon>
        <taxon>Fusobacteriota</taxon>
        <taxon>Fusobacteriia</taxon>
        <taxon>Fusobacteriales</taxon>
        <taxon>Fusobacteriaceae</taxon>
        <taxon>Fusobacterium</taxon>
    </lineage>
</organism>
<dbReference type="EMBL" id="LS483487">
    <property type="protein sequence ID" value="SQJ08807.1"/>
    <property type="molecule type" value="Genomic_DNA"/>
</dbReference>
<dbReference type="RefSeq" id="WP_005981462.1">
    <property type="nucleotide sequence ID" value="NZ_CABKNW010000005.1"/>
</dbReference>
<dbReference type="GeneID" id="78453532"/>
<accession>A0AAX2JDI2</accession>
<sequence>MKTFILGLLTGVIDIFKKTAKSGEKKQEIEEKKLTEFKIYIAYITLILLIICILGGLFPKLYVSPWFYSMFEKGWNYILQGGI</sequence>
<dbReference type="AlphaFoldDB" id="A0AAX2JDI2"/>
<keyword evidence="1" id="KW-0812">Transmembrane</keyword>
<keyword evidence="1" id="KW-0472">Membrane</keyword>
<dbReference type="KEGG" id="ful:C4N20_01845"/>
<dbReference type="Proteomes" id="UP000249008">
    <property type="component" value="Chromosome 1"/>
</dbReference>
<name>A0AAX2JDI2_9FUSO</name>
<proteinExistence type="predicted"/>
<keyword evidence="1" id="KW-1133">Transmembrane helix</keyword>
<evidence type="ECO:0000256" key="1">
    <source>
        <dbReference type="SAM" id="Phobius"/>
    </source>
</evidence>
<evidence type="ECO:0000313" key="3">
    <source>
        <dbReference type="Proteomes" id="UP000249008"/>
    </source>
</evidence>
<evidence type="ECO:0000313" key="2">
    <source>
        <dbReference type="EMBL" id="SQJ08807.1"/>
    </source>
</evidence>
<feature type="transmembrane region" description="Helical" evidence="1">
    <location>
        <begin position="41"/>
        <end position="63"/>
    </location>
</feature>
<protein>
    <submittedName>
        <fullName evidence="2">Uncharacterized protein</fullName>
    </submittedName>
</protein>
<reference evidence="2 3" key="1">
    <citation type="submission" date="2018-06" db="EMBL/GenBank/DDBJ databases">
        <authorList>
            <consortium name="Pathogen Informatics"/>
            <person name="Doyle S."/>
        </authorList>
    </citation>
    <scope>NUCLEOTIDE SEQUENCE [LARGE SCALE GENOMIC DNA]</scope>
    <source>
        <strain evidence="2 3">NCTC12112</strain>
    </source>
</reference>
<gene>
    <name evidence="2" type="ORF">NCTC12112_02247</name>
</gene>